<protein>
    <submittedName>
        <fullName evidence="2">Nitrogenase</fullName>
    </submittedName>
</protein>
<dbReference type="EMBL" id="WJPO01000014">
    <property type="protein sequence ID" value="MRH21402.1"/>
    <property type="molecule type" value="Genomic_DNA"/>
</dbReference>
<reference evidence="2 3" key="1">
    <citation type="submission" date="2019-11" db="EMBL/GenBank/DDBJ databases">
        <title>Draft Whole-Genome sequence of the marine photosynthetic bacterium Rhodovulum strictum DSM 11289.</title>
        <authorList>
            <person name="Kyndt J.A."/>
            <person name="Meyer T.E."/>
        </authorList>
    </citation>
    <scope>NUCLEOTIDE SEQUENCE [LARGE SCALE GENOMIC DNA]</scope>
    <source>
        <strain evidence="2 3">DSM 11289</strain>
    </source>
</reference>
<comment type="caution">
    <text evidence="2">The sequence shown here is derived from an EMBL/GenBank/DDBJ whole genome shotgun (WGS) entry which is preliminary data.</text>
</comment>
<dbReference type="PANTHER" id="PTHR42956">
    <property type="entry name" value="NITROGENASE IRON-MOLYBDENUM COFACTOR BIOSYNTHESIS PROTEIN NIFE"/>
    <property type="match status" value="1"/>
</dbReference>
<feature type="domain" description="Nitrogenase/oxidoreductase component 1" evidence="1">
    <location>
        <begin position="12"/>
        <end position="422"/>
    </location>
</feature>
<proteinExistence type="predicted"/>
<sequence>MSRALIGPAGGCALHGAILTALAIDGVVPLVHSTPGCALRAGLSLRGPGRATTAPAALPPLPSTNLAERHVVFGGTSRLREQIKNTLAVVPGRLLTVLTGCPTEMIGDDVTAMVKEVTTQGEAVIDIATAGFHGTARHGAESFMTALANWVGKLDPRRRGTEAGLVNLFGIVPRVDPGWLGNLEEIERLLAGVGLKVNPLIGPSGGFESLQALPSAEASLVLSPWGLGPARTLSERFGIPVVQAAGLPVGADAVRQVLDLLSEVLGRPIDEAGQKFLDVEQRLEDFVLNESLESLVGIGRRRFALAGGSLVAGPVARFLGDVLGWSSAAILVTDDPPEQSFGPLSAGLDRVRFLSDAAAIAEAVRASEADVVIGGSAERDLAEQLRLPFVEVFPPSALGTLSEGHAGARGARRLVAAILRTFDPEGIGATITTRPVLERGNETRLATVDGVPAPPRRIGR</sequence>
<accession>A0A844BK62</accession>
<evidence type="ECO:0000313" key="3">
    <source>
        <dbReference type="Proteomes" id="UP000466730"/>
    </source>
</evidence>
<dbReference type="InterPro" id="IPR000510">
    <property type="entry name" value="Nase/OxRdtase_comp1"/>
</dbReference>
<dbReference type="GO" id="GO:0016491">
    <property type="term" value="F:oxidoreductase activity"/>
    <property type="evidence" value="ECO:0007669"/>
    <property type="project" value="InterPro"/>
</dbReference>
<dbReference type="SUPFAM" id="SSF53807">
    <property type="entry name" value="Helical backbone' metal receptor"/>
    <property type="match status" value="1"/>
</dbReference>
<keyword evidence="3" id="KW-1185">Reference proteome</keyword>
<dbReference type="AlphaFoldDB" id="A0A844BK62"/>
<evidence type="ECO:0000313" key="2">
    <source>
        <dbReference type="EMBL" id="MRH21402.1"/>
    </source>
</evidence>
<organism evidence="2 3">
    <name type="scientific">Rhodovulum strictum</name>
    <dbReference type="NCBI Taxonomy" id="58314"/>
    <lineage>
        <taxon>Bacteria</taxon>
        <taxon>Pseudomonadati</taxon>
        <taxon>Pseudomonadota</taxon>
        <taxon>Alphaproteobacteria</taxon>
        <taxon>Rhodobacterales</taxon>
        <taxon>Paracoccaceae</taxon>
        <taxon>Rhodovulum</taxon>
    </lineage>
</organism>
<name>A0A844BK62_9RHOB</name>
<dbReference type="PANTHER" id="PTHR42956:SF1">
    <property type="entry name" value="NITROGENASE IRON-MOLYBDENUM COFACTOR BIOSYNTHESIS PROTEIN NIFE"/>
    <property type="match status" value="1"/>
</dbReference>
<evidence type="ECO:0000259" key="1">
    <source>
        <dbReference type="Pfam" id="PF00148"/>
    </source>
</evidence>
<gene>
    <name evidence="2" type="ORF">GH815_10395</name>
</gene>
<dbReference type="RefSeq" id="WP_153748705.1">
    <property type="nucleotide sequence ID" value="NZ_BAAADI010000001.1"/>
</dbReference>
<dbReference type="Gene3D" id="3.40.50.1980">
    <property type="entry name" value="Nitrogenase molybdenum iron protein domain"/>
    <property type="match status" value="3"/>
</dbReference>
<dbReference type="Proteomes" id="UP000466730">
    <property type="component" value="Unassembled WGS sequence"/>
</dbReference>
<dbReference type="OrthoDB" id="8135695at2"/>
<dbReference type="Pfam" id="PF00148">
    <property type="entry name" value="Oxidored_nitro"/>
    <property type="match status" value="1"/>
</dbReference>
<dbReference type="InterPro" id="IPR049939">
    <property type="entry name" value="NifE-like"/>
</dbReference>